<keyword evidence="2 5" id="KW-0812">Transmembrane</keyword>
<dbReference type="InterPro" id="IPR007318">
    <property type="entry name" value="Phopholipid_MeTrfase"/>
</dbReference>
<dbReference type="GO" id="GO:0012505">
    <property type="term" value="C:endomembrane system"/>
    <property type="evidence" value="ECO:0007669"/>
    <property type="project" value="UniProtKB-SubCell"/>
</dbReference>
<evidence type="ECO:0000256" key="3">
    <source>
        <dbReference type="ARBA" id="ARBA00022989"/>
    </source>
</evidence>
<feature type="transmembrane region" description="Helical" evidence="5">
    <location>
        <begin position="59"/>
        <end position="77"/>
    </location>
</feature>
<comment type="subcellular location">
    <subcellularLocation>
        <location evidence="1">Endomembrane system</location>
        <topology evidence="1">Multi-pass membrane protein</topology>
    </subcellularLocation>
</comment>
<feature type="transmembrane region" description="Helical" evidence="5">
    <location>
        <begin position="30"/>
        <end position="53"/>
    </location>
</feature>
<feature type="transmembrane region" description="Helical" evidence="5">
    <location>
        <begin position="84"/>
        <end position="104"/>
    </location>
</feature>
<name>A0A919S6Z7_9ACTN</name>
<dbReference type="AlphaFoldDB" id="A0A919S6Z7"/>
<evidence type="ECO:0000256" key="1">
    <source>
        <dbReference type="ARBA" id="ARBA00004127"/>
    </source>
</evidence>
<keyword evidence="4 5" id="KW-0472">Membrane</keyword>
<evidence type="ECO:0000313" key="7">
    <source>
        <dbReference type="Proteomes" id="UP000680865"/>
    </source>
</evidence>
<feature type="transmembrane region" description="Helical" evidence="5">
    <location>
        <begin position="148"/>
        <end position="170"/>
    </location>
</feature>
<evidence type="ECO:0008006" key="8">
    <source>
        <dbReference type="Google" id="ProtNLM"/>
    </source>
</evidence>
<protein>
    <recommendedName>
        <fullName evidence="8">Isoprenylcysteine carboxylmethyltransferase family protein</fullName>
    </recommendedName>
</protein>
<comment type="caution">
    <text evidence="6">The sequence shown here is derived from an EMBL/GenBank/DDBJ whole genome shotgun (WGS) entry which is preliminary data.</text>
</comment>
<dbReference type="RefSeq" id="WP_212995331.1">
    <property type="nucleotide sequence ID" value="NZ_BAAATW010000001.1"/>
</dbReference>
<proteinExistence type="predicted"/>
<accession>A0A919S6Z7</accession>
<evidence type="ECO:0000313" key="6">
    <source>
        <dbReference type="EMBL" id="GIM66582.1"/>
    </source>
</evidence>
<sequence>MIVARYLCLGVPVIAVLGCRFLDRSVAGPFLAFVAAAIGIAGLDAATGFYRFADVDGSFQGMPVDLWIGWAVLWGPLPVMLRRVLPLPVMLGLLLWVDLVAMPALDPLVRLGPSWVWGEVLGLLVVALPAQLLGRWTADRRRLGGRAMLQVTVFAGLTLWLVPTVAFTLGDGSWGRLTGMPPVWLFGVAQVALVIAIPALAAVREFVTAGGGTPFPWDPPVRLVTSGPYAYLANPMQVSATMLLLLIAAVTGSVTLAVGAGLAALFSVFVAGPHETNDMRTRHAGNWVQYRLHVRDWRPRVRPYVPGTTEARLWLDDDCGPCSAVAGFLRRRTPVSLVLLPASGITRARYEESLSGVAAVAAGLERVNLGWAYAGWFLRLPVIGWLAQVVVDALIAPPHLAGTDLADT</sequence>
<gene>
    <name evidence="6" type="ORF">Aco04nite_02640</name>
</gene>
<feature type="transmembrane region" description="Helical" evidence="5">
    <location>
        <begin position="116"/>
        <end position="136"/>
    </location>
</feature>
<evidence type="ECO:0000256" key="5">
    <source>
        <dbReference type="SAM" id="Phobius"/>
    </source>
</evidence>
<keyword evidence="3 5" id="KW-1133">Transmembrane helix</keyword>
<feature type="transmembrane region" description="Helical" evidence="5">
    <location>
        <begin position="182"/>
        <end position="203"/>
    </location>
</feature>
<keyword evidence="7" id="KW-1185">Reference proteome</keyword>
<organism evidence="6 7">
    <name type="scientific">Winogradskya consettensis</name>
    <dbReference type="NCBI Taxonomy" id="113560"/>
    <lineage>
        <taxon>Bacteria</taxon>
        <taxon>Bacillati</taxon>
        <taxon>Actinomycetota</taxon>
        <taxon>Actinomycetes</taxon>
        <taxon>Micromonosporales</taxon>
        <taxon>Micromonosporaceae</taxon>
        <taxon>Winogradskya</taxon>
    </lineage>
</organism>
<evidence type="ECO:0000256" key="2">
    <source>
        <dbReference type="ARBA" id="ARBA00022692"/>
    </source>
</evidence>
<feature type="transmembrane region" description="Helical" evidence="5">
    <location>
        <begin position="243"/>
        <end position="270"/>
    </location>
</feature>
<reference evidence="6" key="1">
    <citation type="submission" date="2021-03" db="EMBL/GenBank/DDBJ databases">
        <title>Whole genome shotgun sequence of Actinoplanes consettensis NBRC 14913.</title>
        <authorList>
            <person name="Komaki H."/>
            <person name="Tamura T."/>
        </authorList>
    </citation>
    <scope>NUCLEOTIDE SEQUENCE</scope>
    <source>
        <strain evidence="6">NBRC 14913</strain>
    </source>
</reference>
<dbReference type="PROSITE" id="PS51257">
    <property type="entry name" value="PROKAR_LIPOPROTEIN"/>
    <property type="match status" value="1"/>
</dbReference>
<dbReference type="Pfam" id="PF04191">
    <property type="entry name" value="PEMT"/>
    <property type="match status" value="1"/>
</dbReference>
<dbReference type="Proteomes" id="UP000680865">
    <property type="component" value="Unassembled WGS sequence"/>
</dbReference>
<dbReference type="EMBL" id="BOQP01000001">
    <property type="protein sequence ID" value="GIM66582.1"/>
    <property type="molecule type" value="Genomic_DNA"/>
</dbReference>
<evidence type="ECO:0000256" key="4">
    <source>
        <dbReference type="ARBA" id="ARBA00023136"/>
    </source>
</evidence>
<dbReference type="Gene3D" id="1.20.120.1630">
    <property type="match status" value="1"/>
</dbReference>